<sequence>MEIGERRGSTAYVNRLGLCLIHATDRETVIRTDDSFGWSKYGVELPEAAGVQGSVGFDAVEANNEELRRSLEEKTVELAACKKELEEKSMELTVCMKELEWSKKMEKLMNQLVEEKEKVNEMMKIQLHH</sequence>
<keyword evidence="3" id="KW-1185">Reference proteome</keyword>
<accession>A0AAV2FLB9</accession>
<evidence type="ECO:0000313" key="3">
    <source>
        <dbReference type="Proteomes" id="UP001497516"/>
    </source>
</evidence>
<proteinExistence type="predicted"/>
<reference evidence="2 3" key="1">
    <citation type="submission" date="2024-04" db="EMBL/GenBank/DDBJ databases">
        <authorList>
            <person name="Fracassetti M."/>
        </authorList>
    </citation>
    <scope>NUCLEOTIDE SEQUENCE [LARGE SCALE GENOMIC DNA]</scope>
</reference>
<name>A0AAV2FLB9_9ROSI</name>
<evidence type="ECO:0000256" key="1">
    <source>
        <dbReference type="SAM" id="Coils"/>
    </source>
</evidence>
<dbReference type="EMBL" id="OZ034819">
    <property type="protein sequence ID" value="CAL1398255.1"/>
    <property type="molecule type" value="Genomic_DNA"/>
</dbReference>
<feature type="coiled-coil region" evidence="1">
    <location>
        <begin position="57"/>
        <end position="125"/>
    </location>
</feature>
<protein>
    <submittedName>
        <fullName evidence="2">Uncharacterized protein</fullName>
    </submittedName>
</protein>
<keyword evidence="1" id="KW-0175">Coiled coil</keyword>
<evidence type="ECO:0000313" key="2">
    <source>
        <dbReference type="EMBL" id="CAL1398255.1"/>
    </source>
</evidence>
<dbReference type="Proteomes" id="UP001497516">
    <property type="component" value="Chromosome 6"/>
</dbReference>
<gene>
    <name evidence="2" type="ORF">LTRI10_LOCUS38497</name>
</gene>
<organism evidence="2 3">
    <name type="scientific">Linum trigynum</name>
    <dbReference type="NCBI Taxonomy" id="586398"/>
    <lineage>
        <taxon>Eukaryota</taxon>
        <taxon>Viridiplantae</taxon>
        <taxon>Streptophyta</taxon>
        <taxon>Embryophyta</taxon>
        <taxon>Tracheophyta</taxon>
        <taxon>Spermatophyta</taxon>
        <taxon>Magnoliopsida</taxon>
        <taxon>eudicotyledons</taxon>
        <taxon>Gunneridae</taxon>
        <taxon>Pentapetalae</taxon>
        <taxon>rosids</taxon>
        <taxon>fabids</taxon>
        <taxon>Malpighiales</taxon>
        <taxon>Linaceae</taxon>
        <taxon>Linum</taxon>
    </lineage>
</organism>
<dbReference type="AlphaFoldDB" id="A0AAV2FLB9"/>